<dbReference type="OrthoDB" id="6512148at2759"/>
<dbReference type="VEuPathDB" id="VectorBase:HLOH_050334"/>
<protein>
    <submittedName>
        <fullName evidence="1">Uncharacterized protein</fullName>
    </submittedName>
</protein>
<proteinExistence type="predicted"/>
<comment type="caution">
    <text evidence="1">The sequence shown here is derived from an EMBL/GenBank/DDBJ whole genome shotgun (WGS) entry which is preliminary data.</text>
</comment>
<dbReference type="Proteomes" id="UP000821853">
    <property type="component" value="Chromosome 5"/>
</dbReference>
<dbReference type="EMBL" id="JABSTR010000007">
    <property type="protein sequence ID" value="KAH9375035.1"/>
    <property type="molecule type" value="Genomic_DNA"/>
</dbReference>
<reference evidence="1 2" key="1">
    <citation type="journal article" date="2020" name="Cell">
        <title>Large-Scale Comparative Analyses of Tick Genomes Elucidate Their Genetic Diversity and Vector Capacities.</title>
        <authorList>
            <consortium name="Tick Genome and Microbiome Consortium (TIGMIC)"/>
            <person name="Jia N."/>
            <person name="Wang J."/>
            <person name="Shi W."/>
            <person name="Du L."/>
            <person name="Sun Y."/>
            <person name="Zhan W."/>
            <person name="Jiang J.F."/>
            <person name="Wang Q."/>
            <person name="Zhang B."/>
            <person name="Ji P."/>
            <person name="Bell-Sakyi L."/>
            <person name="Cui X.M."/>
            <person name="Yuan T.T."/>
            <person name="Jiang B.G."/>
            <person name="Yang W.F."/>
            <person name="Lam T.T."/>
            <person name="Chang Q.C."/>
            <person name="Ding S.J."/>
            <person name="Wang X.J."/>
            <person name="Zhu J.G."/>
            <person name="Ruan X.D."/>
            <person name="Zhao L."/>
            <person name="Wei J.T."/>
            <person name="Ye R.Z."/>
            <person name="Que T.C."/>
            <person name="Du C.H."/>
            <person name="Zhou Y.H."/>
            <person name="Cheng J.X."/>
            <person name="Dai P.F."/>
            <person name="Guo W.B."/>
            <person name="Han X.H."/>
            <person name="Huang E.J."/>
            <person name="Li L.F."/>
            <person name="Wei W."/>
            <person name="Gao Y.C."/>
            <person name="Liu J.Z."/>
            <person name="Shao H.Z."/>
            <person name="Wang X."/>
            <person name="Wang C.C."/>
            <person name="Yang T.C."/>
            <person name="Huo Q.B."/>
            <person name="Li W."/>
            <person name="Chen H.Y."/>
            <person name="Chen S.E."/>
            <person name="Zhou L.G."/>
            <person name="Ni X.B."/>
            <person name="Tian J.H."/>
            <person name="Sheng Y."/>
            <person name="Liu T."/>
            <person name="Pan Y.S."/>
            <person name="Xia L.Y."/>
            <person name="Li J."/>
            <person name="Zhao F."/>
            <person name="Cao W.C."/>
        </authorList>
    </citation>
    <scope>NUCLEOTIDE SEQUENCE [LARGE SCALE GENOMIC DNA]</scope>
    <source>
        <strain evidence="1">HaeL-2018</strain>
    </source>
</reference>
<dbReference type="AlphaFoldDB" id="A0A9J6GIE7"/>
<organism evidence="1 2">
    <name type="scientific">Haemaphysalis longicornis</name>
    <name type="common">Bush tick</name>
    <dbReference type="NCBI Taxonomy" id="44386"/>
    <lineage>
        <taxon>Eukaryota</taxon>
        <taxon>Metazoa</taxon>
        <taxon>Ecdysozoa</taxon>
        <taxon>Arthropoda</taxon>
        <taxon>Chelicerata</taxon>
        <taxon>Arachnida</taxon>
        <taxon>Acari</taxon>
        <taxon>Parasitiformes</taxon>
        <taxon>Ixodida</taxon>
        <taxon>Ixodoidea</taxon>
        <taxon>Ixodidae</taxon>
        <taxon>Haemaphysalinae</taxon>
        <taxon>Haemaphysalis</taxon>
    </lineage>
</organism>
<name>A0A9J6GIE7_HAELO</name>
<gene>
    <name evidence="1" type="ORF">HPB48_000639</name>
</gene>
<sequence>MNVMPVDVTIDGIIGALKAITVLGNIQVRSFLAYERDTTTGVISDVDLETNDSDLLQLLSSAVHLPDIHRIGLSLCVKVVCECGSLPASVKVEHV</sequence>
<evidence type="ECO:0000313" key="1">
    <source>
        <dbReference type="EMBL" id="KAH9375035.1"/>
    </source>
</evidence>
<evidence type="ECO:0000313" key="2">
    <source>
        <dbReference type="Proteomes" id="UP000821853"/>
    </source>
</evidence>
<keyword evidence="2" id="KW-1185">Reference proteome</keyword>
<accession>A0A9J6GIE7</accession>